<dbReference type="PANTHER" id="PTHR43407">
    <property type="entry name" value="GLUTAMINE SYNTHETASE"/>
    <property type="match status" value="1"/>
</dbReference>
<sequence>MDTKDGITNGNLYQEISESITKEQIHFVRLETEDINSVSRGILLDADYFLENAKEGFGFPLGLIGCIDFDGKHVSNKILDSGTTYGNGALYPDLSTFKKLPWRTNVASAICDLSTTFGDLNTSNFHTRSICKQQFRKLNQLGFELKSASEYEYYVVNKETLKPLDETDNFVSTLFNEEKFGIASQIMYSLKKIGVFPEKFHMECAPSMFEITFKPSFGIKGPDNAIRYRSTVKEVCRKEGVEALFMTTPFKDEYKSTSNFNHSLWSLTERTNVFYDAANSHKLSEKGQNWLAGLKAHSKALLCLAMPTYNCYHHFQEEFKPMMGMNTAWGYDNRTAGYRVKVINEKSTLIEHRQPTSAVNPYLYTAGLLIAGMDGLKRGLQLTDPPHDGIVDNEPECSPYFDIPKTLDEALRCFQEDELFVKEFGEEFIEVYVTLKKNEIQRIEEMKKLSNGDEKLLWKLYTKYYQTL</sequence>
<dbReference type="SMART" id="SM01230">
    <property type="entry name" value="Gln-synt_C"/>
    <property type="match status" value="1"/>
</dbReference>
<organism evidence="10 11">
    <name type="scientific">Clytia hemisphaerica</name>
    <dbReference type="NCBI Taxonomy" id="252671"/>
    <lineage>
        <taxon>Eukaryota</taxon>
        <taxon>Metazoa</taxon>
        <taxon>Cnidaria</taxon>
        <taxon>Hydrozoa</taxon>
        <taxon>Hydroidolina</taxon>
        <taxon>Leptothecata</taxon>
        <taxon>Obeliida</taxon>
        <taxon>Clytiidae</taxon>
        <taxon>Clytia</taxon>
    </lineage>
</organism>
<dbReference type="InterPro" id="IPR014746">
    <property type="entry name" value="Gln_synth/guanido_kin_cat_dom"/>
</dbReference>
<dbReference type="InterPro" id="IPR008146">
    <property type="entry name" value="Gln_synth_cat_dom"/>
</dbReference>
<evidence type="ECO:0000259" key="9">
    <source>
        <dbReference type="PROSITE" id="PS51987"/>
    </source>
</evidence>
<dbReference type="GO" id="GO:0006542">
    <property type="term" value="P:glutamine biosynthetic process"/>
    <property type="evidence" value="ECO:0007669"/>
    <property type="project" value="InterPro"/>
</dbReference>
<dbReference type="EnsemblMetazoa" id="CLYHEMT024106.1">
    <property type="protein sequence ID" value="CLYHEMP024106.1"/>
    <property type="gene ID" value="CLYHEMG024106"/>
</dbReference>
<dbReference type="Gene3D" id="3.10.20.70">
    <property type="entry name" value="Glutamine synthetase, N-terminal domain"/>
    <property type="match status" value="1"/>
</dbReference>
<dbReference type="GeneID" id="136813504"/>
<dbReference type="PROSITE" id="PS51986">
    <property type="entry name" value="GS_BETA_GRASP"/>
    <property type="match status" value="1"/>
</dbReference>
<dbReference type="OrthoDB" id="77835at2759"/>
<evidence type="ECO:0000256" key="6">
    <source>
        <dbReference type="PROSITE-ProRule" id="PRU01330"/>
    </source>
</evidence>
<evidence type="ECO:0000313" key="10">
    <source>
        <dbReference type="EnsemblMetazoa" id="CLYHEMP024106.1"/>
    </source>
</evidence>
<evidence type="ECO:0000256" key="3">
    <source>
        <dbReference type="ARBA" id="ARBA00038790"/>
    </source>
</evidence>
<dbReference type="Gene3D" id="3.30.590.10">
    <property type="entry name" value="Glutamine synthetase/guanido kinase, catalytic domain"/>
    <property type="match status" value="1"/>
</dbReference>
<dbReference type="SUPFAM" id="SSF54368">
    <property type="entry name" value="Glutamine synthetase, N-terminal domain"/>
    <property type="match status" value="1"/>
</dbReference>
<name>A0A7M5XIX6_9CNID</name>
<dbReference type="AlphaFoldDB" id="A0A7M5XIX6"/>
<dbReference type="PROSITE" id="PS51987">
    <property type="entry name" value="GS_CATALYTIC"/>
    <property type="match status" value="1"/>
</dbReference>
<dbReference type="Pfam" id="PF00120">
    <property type="entry name" value="Gln-synt_C"/>
    <property type="match status" value="1"/>
</dbReference>
<comment type="function">
    <text evidence="2">May act as a component of the cytoskeleton or as a chaperone for the reorganization of intermediate filament proteins during terminal differentiation in the lens. Does not seem to have enzymatic activity.</text>
</comment>
<comment type="similarity">
    <text evidence="1 6 7">Belongs to the glutamine synthetase family.</text>
</comment>
<keyword evidence="11" id="KW-1185">Reference proteome</keyword>
<proteinExistence type="inferred from homology"/>
<protein>
    <recommendedName>
        <fullName evidence="4">Lengsin</fullName>
    </recommendedName>
    <alternativeName>
        <fullName evidence="5">Glutamate-ammonia ligase domain-containing protein 1</fullName>
    </alternativeName>
</protein>
<dbReference type="SUPFAM" id="SSF55931">
    <property type="entry name" value="Glutamine synthetase/guanido kinase"/>
    <property type="match status" value="1"/>
</dbReference>
<reference evidence="10" key="1">
    <citation type="submission" date="2021-01" db="UniProtKB">
        <authorList>
            <consortium name="EnsemblMetazoa"/>
        </authorList>
    </citation>
    <scope>IDENTIFICATION</scope>
</reference>
<evidence type="ECO:0000256" key="4">
    <source>
        <dbReference type="ARBA" id="ARBA00039404"/>
    </source>
</evidence>
<evidence type="ECO:0000256" key="1">
    <source>
        <dbReference type="ARBA" id="ARBA00009897"/>
    </source>
</evidence>
<evidence type="ECO:0000256" key="7">
    <source>
        <dbReference type="RuleBase" id="RU000384"/>
    </source>
</evidence>
<feature type="domain" description="GS catalytic" evidence="9">
    <location>
        <begin position="127"/>
        <end position="468"/>
    </location>
</feature>
<comment type="subunit">
    <text evidence="3">Dodecamer. Interacts with BFSP2 and VIM.</text>
</comment>
<dbReference type="InterPro" id="IPR036651">
    <property type="entry name" value="Gln_synt_N_sf"/>
</dbReference>
<dbReference type="GO" id="GO:0004356">
    <property type="term" value="F:glutamine synthetase activity"/>
    <property type="evidence" value="ECO:0007669"/>
    <property type="project" value="InterPro"/>
</dbReference>
<evidence type="ECO:0000313" key="11">
    <source>
        <dbReference type="Proteomes" id="UP000594262"/>
    </source>
</evidence>
<accession>A0A7M5XIX6</accession>
<dbReference type="RefSeq" id="XP_066926118.1">
    <property type="nucleotide sequence ID" value="XM_067070017.1"/>
</dbReference>
<dbReference type="PANTHER" id="PTHR43407:SF1">
    <property type="entry name" value="LENGSIN"/>
    <property type="match status" value="1"/>
</dbReference>
<dbReference type="GO" id="GO:0016020">
    <property type="term" value="C:membrane"/>
    <property type="evidence" value="ECO:0007669"/>
    <property type="project" value="TreeGrafter"/>
</dbReference>
<evidence type="ECO:0000256" key="5">
    <source>
        <dbReference type="ARBA" id="ARBA00042675"/>
    </source>
</evidence>
<dbReference type="GO" id="GO:0005737">
    <property type="term" value="C:cytoplasm"/>
    <property type="evidence" value="ECO:0007669"/>
    <property type="project" value="TreeGrafter"/>
</dbReference>
<dbReference type="Proteomes" id="UP000594262">
    <property type="component" value="Unplaced"/>
</dbReference>
<dbReference type="InterPro" id="IPR008147">
    <property type="entry name" value="Gln_synt_N"/>
</dbReference>
<feature type="domain" description="GS beta-grasp" evidence="8">
    <location>
        <begin position="23"/>
        <end position="118"/>
    </location>
</feature>
<evidence type="ECO:0000259" key="8">
    <source>
        <dbReference type="PROSITE" id="PS51986"/>
    </source>
</evidence>
<evidence type="ECO:0000256" key="2">
    <source>
        <dbReference type="ARBA" id="ARBA00037583"/>
    </source>
</evidence>